<feature type="region of interest" description="Disordered" evidence="6">
    <location>
        <begin position="69"/>
        <end position="168"/>
    </location>
</feature>
<evidence type="ECO:0000256" key="6">
    <source>
        <dbReference type="SAM" id="MobiDB-lite"/>
    </source>
</evidence>
<name>A0A2I0LH52_COLLI</name>
<dbReference type="Gene3D" id="1.10.12.10">
    <property type="entry name" value="Lyase 2-enoyl-coa Hydratase, Chain A, domain 2"/>
    <property type="match status" value="1"/>
</dbReference>
<evidence type="ECO:0000256" key="2">
    <source>
        <dbReference type="ARBA" id="ARBA00005254"/>
    </source>
</evidence>
<accession>A0A2I0LH52</accession>
<protein>
    <submittedName>
        <fullName evidence="7">Enoyl CoA hydratase 1, peroxisomal</fullName>
    </submittedName>
</protein>
<evidence type="ECO:0000256" key="1">
    <source>
        <dbReference type="ARBA" id="ARBA00005005"/>
    </source>
</evidence>
<dbReference type="FunFam" id="1.10.12.10:FF:000004">
    <property type="entry name" value="Delta3,5-delta2,4-dienoyl-CoA isomerase"/>
    <property type="match status" value="1"/>
</dbReference>
<feature type="compositionally biased region" description="Basic and acidic residues" evidence="6">
    <location>
        <begin position="106"/>
        <end position="126"/>
    </location>
</feature>
<dbReference type="SUPFAM" id="SSF52096">
    <property type="entry name" value="ClpP/crotonase"/>
    <property type="match status" value="2"/>
</dbReference>
<dbReference type="GO" id="GO:0005739">
    <property type="term" value="C:mitochondrion"/>
    <property type="evidence" value="ECO:0007669"/>
    <property type="project" value="TreeGrafter"/>
</dbReference>
<comment type="similarity">
    <text evidence="2">Belongs to the enoyl-CoA hydratase/isomerase family.</text>
</comment>
<dbReference type="Proteomes" id="UP000053872">
    <property type="component" value="Unassembled WGS sequence"/>
</dbReference>
<dbReference type="GO" id="GO:0006635">
    <property type="term" value="P:fatty acid beta-oxidation"/>
    <property type="evidence" value="ECO:0007669"/>
    <property type="project" value="UniProtKB-UniPathway"/>
</dbReference>
<dbReference type="EMBL" id="AKCR02000868">
    <property type="protein sequence ID" value="PKK16768.1"/>
    <property type="molecule type" value="Genomic_DNA"/>
</dbReference>
<gene>
    <name evidence="7" type="primary">ECH1</name>
    <name evidence="7" type="ORF">A306_00015058</name>
</gene>
<feature type="compositionally biased region" description="Low complexity" evidence="6">
    <location>
        <begin position="129"/>
        <end position="139"/>
    </location>
</feature>
<organism evidence="7 8">
    <name type="scientific">Columba livia</name>
    <name type="common">Rock dove</name>
    <dbReference type="NCBI Taxonomy" id="8932"/>
    <lineage>
        <taxon>Eukaryota</taxon>
        <taxon>Metazoa</taxon>
        <taxon>Chordata</taxon>
        <taxon>Craniata</taxon>
        <taxon>Vertebrata</taxon>
        <taxon>Euteleostomi</taxon>
        <taxon>Archelosauria</taxon>
        <taxon>Archosauria</taxon>
        <taxon>Dinosauria</taxon>
        <taxon>Saurischia</taxon>
        <taxon>Theropoda</taxon>
        <taxon>Coelurosauria</taxon>
        <taxon>Aves</taxon>
        <taxon>Neognathae</taxon>
        <taxon>Neoaves</taxon>
        <taxon>Columbimorphae</taxon>
        <taxon>Columbiformes</taxon>
        <taxon>Columbidae</taxon>
        <taxon>Columba</taxon>
    </lineage>
</organism>
<keyword evidence="8" id="KW-1185">Reference proteome</keyword>
<comment type="caution">
    <text evidence="7">The sequence shown here is derived from an EMBL/GenBank/DDBJ whole genome shotgun (WGS) entry which is preliminary data.</text>
</comment>
<feature type="compositionally biased region" description="Basic and acidic residues" evidence="6">
    <location>
        <begin position="71"/>
        <end position="99"/>
    </location>
</feature>
<dbReference type="UniPathway" id="UPA00659"/>
<keyword evidence="4" id="KW-0443">Lipid metabolism</keyword>
<dbReference type="PANTHER" id="PTHR43149">
    <property type="entry name" value="ENOYL-COA HYDRATASE"/>
    <property type="match status" value="1"/>
</dbReference>
<reference evidence="7 8" key="1">
    <citation type="journal article" date="2013" name="Science">
        <title>Genomic diversity and evolution of the head crest in the rock pigeon.</title>
        <authorList>
            <person name="Shapiro M.D."/>
            <person name="Kronenberg Z."/>
            <person name="Li C."/>
            <person name="Domyan E.T."/>
            <person name="Pan H."/>
            <person name="Campbell M."/>
            <person name="Tan H."/>
            <person name="Huff C.D."/>
            <person name="Hu H."/>
            <person name="Vickrey A.I."/>
            <person name="Nielsen S.C."/>
            <person name="Stringham S.A."/>
            <person name="Hu H."/>
            <person name="Willerslev E."/>
            <person name="Gilbert M.T."/>
            <person name="Yandell M."/>
            <person name="Zhang G."/>
            <person name="Wang J."/>
        </authorList>
    </citation>
    <scope>NUCLEOTIDE SEQUENCE [LARGE SCALE GENOMIC DNA]</scope>
    <source>
        <tissue evidence="7">Blood</tissue>
    </source>
</reference>
<dbReference type="InParanoid" id="A0A2I0LH52"/>
<evidence type="ECO:0000256" key="5">
    <source>
        <dbReference type="ARBA" id="ARBA00023235"/>
    </source>
</evidence>
<evidence type="ECO:0000256" key="4">
    <source>
        <dbReference type="ARBA" id="ARBA00023098"/>
    </source>
</evidence>
<proteinExistence type="inferred from homology"/>
<keyword evidence="5" id="KW-0413">Isomerase</keyword>
<dbReference type="Gene3D" id="3.90.226.10">
    <property type="entry name" value="2-enoyl-CoA Hydratase, Chain A, domain 1"/>
    <property type="match status" value="1"/>
</dbReference>
<dbReference type="InterPro" id="IPR029045">
    <property type="entry name" value="ClpP/crotonase-like_dom_sf"/>
</dbReference>
<dbReference type="InterPro" id="IPR014748">
    <property type="entry name" value="Enoyl-CoA_hydra_C"/>
</dbReference>
<dbReference type="InterPro" id="IPR045002">
    <property type="entry name" value="Ech1-like"/>
</dbReference>
<evidence type="ECO:0000313" key="8">
    <source>
        <dbReference type="Proteomes" id="UP000053872"/>
    </source>
</evidence>
<sequence length="272" mass="28669">MVSCFGAVAQDSSCRAVVVSGAGTVFSAGIDLASLGSAVLALPGDDAARRGWNLRRKIRDLQQSFTALEKVSADRRTGGRTDGPDRQGTEADRGTDRGTRVPVPAELHRAGEGERGQTDRGTDRRTGGRTHTGTDRQTGGQTGDRQGDRLSPSVLNVSPCDPNESPGVPSVSPGVLKCVPMSPVCPHSRVFADKEALLAGALEVAVAIAARSPVAVQGTKVNLLFSRDHSVPEGLRYVATWNMAMLQTEDILKSVQASMDKKGPEDVPFAKL</sequence>
<dbReference type="STRING" id="8932.A0A2I0LH52"/>
<comment type="pathway">
    <text evidence="1">Lipid metabolism; fatty acid beta-oxidation.</text>
</comment>
<keyword evidence="3" id="KW-0276">Fatty acid metabolism</keyword>
<evidence type="ECO:0000313" key="7">
    <source>
        <dbReference type="EMBL" id="PKK16768.1"/>
    </source>
</evidence>
<dbReference type="AlphaFoldDB" id="A0A2I0LH52"/>
<dbReference type="GO" id="GO:0051750">
    <property type="term" value="F:delta(3,5)-delta(2,4)-dienoyl-CoA isomerase activity"/>
    <property type="evidence" value="ECO:0007669"/>
    <property type="project" value="TreeGrafter"/>
</dbReference>
<dbReference type="PANTHER" id="PTHR43149:SF1">
    <property type="entry name" value="DELTA(3,5)-DELTA(2,4)-DIENOYL-COA ISOMERASE, MITOCHONDRIAL"/>
    <property type="match status" value="1"/>
</dbReference>
<evidence type="ECO:0000256" key="3">
    <source>
        <dbReference type="ARBA" id="ARBA00022832"/>
    </source>
</evidence>